<keyword evidence="2" id="KW-1185">Reference proteome</keyword>
<evidence type="ECO:0000313" key="2">
    <source>
        <dbReference type="Proteomes" id="UP000789570"/>
    </source>
</evidence>
<dbReference type="Proteomes" id="UP000789570">
    <property type="component" value="Unassembled WGS sequence"/>
</dbReference>
<gene>
    <name evidence="1" type="ORF">FCALED_LOCUS11444</name>
</gene>
<reference evidence="1" key="1">
    <citation type="submission" date="2021-06" db="EMBL/GenBank/DDBJ databases">
        <authorList>
            <person name="Kallberg Y."/>
            <person name="Tangrot J."/>
            <person name="Rosling A."/>
        </authorList>
    </citation>
    <scope>NUCLEOTIDE SEQUENCE</scope>
    <source>
        <strain evidence="1">UK204</strain>
    </source>
</reference>
<organism evidence="1 2">
    <name type="scientific">Funneliformis caledonium</name>
    <dbReference type="NCBI Taxonomy" id="1117310"/>
    <lineage>
        <taxon>Eukaryota</taxon>
        <taxon>Fungi</taxon>
        <taxon>Fungi incertae sedis</taxon>
        <taxon>Mucoromycota</taxon>
        <taxon>Glomeromycotina</taxon>
        <taxon>Glomeromycetes</taxon>
        <taxon>Glomerales</taxon>
        <taxon>Glomeraceae</taxon>
        <taxon>Funneliformis</taxon>
    </lineage>
</organism>
<dbReference type="EMBL" id="CAJVPQ010004824">
    <property type="protein sequence ID" value="CAG8658832.1"/>
    <property type="molecule type" value="Genomic_DNA"/>
</dbReference>
<proteinExistence type="predicted"/>
<accession>A0A9N9DZB1</accession>
<comment type="caution">
    <text evidence="1">The sequence shown here is derived from an EMBL/GenBank/DDBJ whole genome shotgun (WGS) entry which is preliminary data.</text>
</comment>
<dbReference type="AlphaFoldDB" id="A0A9N9DZB1"/>
<name>A0A9N9DZB1_9GLOM</name>
<evidence type="ECO:0000313" key="1">
    <source>
        <dbReference type="EMBL" id="CAG8658832.1"/>
    </source>
</evidence>
<sequence length="54" mass="6731">MVTTEEIEKSEDKWYISSEYNSIKDNEEAWFEKQLLQQFSNYNKKMHILNFMKY</sequence>
<protein>
    <submittedName>
        <fullName evidence="1">8875_t:CDS:1</fullName>
    </submittedName>
</protein>